<organism evidence="2 3">
    <name type="scientific">Saccharomonospora xinjiangensis XJ-54</name>
    <dbReference type="NCBI Taxonomy" id="882086"/>
    <lineage>
        <taxon>Bacteria</taxon>
        <taxon>Bacillati</taxon>
        <taxon>Actinomycetota</taxon>
        <taxon>Actinomycetes</taxon>
        <taxon>Pseudonocardiales</taxon>
        <taxon>Pseudonocardiaceae</taxon>
        <taxon>Saccharomonospora</taxon>
    </lineage>
</organism>
<dbReference type="Pfam" id="PF00561">
    <property type="entry name" value="Abhydrolase_1"/>
    <property type="match status" value="1"/>
</dbReference>
<dbReference type="GO" id="GO:0016787">
    <property type="term" value="F:hydrolase activity"/>
    <property type="evidence" value="ECO:0007669"/>
    <property type="project" value="UniProtKB-KW"/>
</dbReference>
<sequence length="257" mass="26749">MTGNFATTTTGSGPGLLLAHGAGGSVEANFGPLIDVLSRTHTVIGADYPGTGATPRSATPLTLDGLADALVDTAVREGVERFTVLGYSLGTAVAVRVATRHPERVTRLILTAGFARLDNRTRLGVEVWRHLLDGDPRALARFVLHAASDPVRLDALTPGTIDAAVEDIAASVPPGTADHVDLVTSVDTRAELARITVPTLVVVPTRDQLISPALGRELALGIPGSQLVEIDCGHLVGADAPGEWLKAVTEFLGTREP</sequence>
<accession>I0V5J1</accession>
<keyword evidence="2" id="KW-0012">Acyltransferase</keyword>
<dbReference type="InterPro" id="IPR000073">
    <property type="entry name" value="AB_hydrolase_1"/>
</dbReference>
<dbReference type="AlphaFoldDB" id="I0V5J1"/>
<dbReference type="RefSeq" id="WP_006239555.1">
    <property type="nucleotide sequence ID" value="NZ_JH636049.1"/>
</dbReference>
<evidence type="ECO:0000259" key="1">
    <source>
        <dbReference type="Pfam" id="PF00561"/>
    </source>
</evidence>
<keyword evidence="2" id="KW-0378">Hydrolase</keyword>
<dbReference type="GO" id="GO:0016746">
    <property type="term" value="F:acyltransferase activity"/>
    <property type="evidence" value="ECO:0007669"/>
    <property type="project" value="UniProtKB-KW"/>
</dbReference>
<keyword evidence="3" id="KW-1185">Reference proteome</keyword>
<proteinExistence type="predicted"/>
<dbReference type="Proteomes" id="UP000004691">
    <property type="component" value="Unassembled WGS sequence"/>
</dbReference>
<evidence type="ECO:0000313" key="2">
    <source>
        <dbReference type="EMBL" id="EID55394.1"/>
    </source>
</evidence>
<dbReference type="eggNOG" id="COG2267">
    <property type="taxonomic scope" value="Bacteria"/>
</dbReference>
<dbReference type="HOGENOM" id="CLU_020336_50_2_11"/>
<dbReference type="EMBL" id="JH636049">
    <property type="protein sequence ID" value="EID55394.1"/>
    <property type="molecule type" value="Genomic_DNA"/>
</dbReference>
<dbReference type="PANTHER" id="PTHR43798">
    <property type="entry name" value="MONOACYLGLYCEROL LIPASE"/>
    <property type="match status" value="1"/>
</dbReference>
<dbReference type="GO" id="GO:0016020">
    <property type="term" value="C:membrane"/>
    <property type="evidence" value="ECO:0007669"/>
    <property type="project" value="TreeGrafter"/>
</dbReference>
<protein>
    <submittedName>
        <fullName evidence="2">Putative hydrolase or acyltransferase of alpha/beta superfamily</fullName>
    </submittedName>
</protein>
<dbReference type="PANTHER" id="PTHR43798:SF33">
    <property type="entry name" value="HYDROLASE, PUTATIVE (AFU_ORTHOLOGUE AFUA_2G14860)-RELATED"/>
    <property type="match status" value="1"/>
</dbReference>
<dbReference type="SUPFAM" id="SSF53474">
    <property type="entry name" value="alpha/beta-Hydrolases"/>
    <property type="match status" value="1"/>
</dbReference>
<gene>
    <name evidence="2" type="ORF">SacxiDRAFT_3188</name>
</gene>
<dbReference type="InterPro" id="IPR029058">
    <property type="entry name" value="AB_hydrolase_fold"/>
</dbReference>
<keyword evidence="2" id="KW-0808">Transferase</keyword>
<feature type="domain" description="AB hydrolase-1" evidence="1">
    <location>
        <begin position="16"/>
        <end position="238"/>
    </location>
</feature>
<reference evidence="2 3" key="1">
    <citation type="submission" date="2012-01" db="EMBL/GenBank/DDBJ databases">
        <title>Improved High-Quality Draft sequence of Saccharomonospora xinjiangensis XJ-54.</title>
        <authorList>
            <consortium name="US DOE Joint Genome Institute"/>
            <person name="Lucas S."/>
            <person name="Han J."/>
            <person name="Lapidus A."/>
            <person name="Cheng J.-F."/>
            <person name="Goodwin L."/>
            <person name="Pitluck S."/>
            <person name="Peters L."/>
            <person name="Mikhailova N."/>
            <person name="Teshima H."/>
            <person name="Detter J.C."/>
            <person name="Han C."/>
            <person name="Tapia R."/>
            <person name="Land M."/>
            <person name="Hauser L."/>
            <person name="Kyrpides N."/>
            <person name="Ivanova N."/>
            <person name="Pagani I."/>
            <person name="Brambilla E.-M."/>
            <person name="Klenk H.-P."/>
            <person name="Woyke T."/>
        </authorList>
    </citation>
    <scope>NUCLEOTIDE SEQUENCE [LARGE SCALE GENOMIC DNA]</scope>
    <source>
        <strain evidence="2 3">XJ-54</strain>
    </source>
</reference>
<evidence type="ECO:0000313" key="3">
    <source>
        <dbReference type="Proteomes" id="UP000004691"/>
    </source>
</evidence>
<dbReference type="InterPro" id="IPR050266">
    <property type="entry name" value="AB_hydrolase_sf"/>
</dbReference>
<dbReference type="STRING" id="882086.SacxiDRAFT_3188"/>
<name>I0V5J1_9PSEU</name>
<dbReference type="OrthoDB" id="4944883at2"/>
<dbReference type="PRINTS" id="PR00111">
    <property type="entry name" value="ABHYDROLASE"/>
</dbReference>
<dbReference type="Gene3D" id="3.40.50.1820">
    <property type="entry name" value="alpha/beta hydrolase"/>
    <property type="match status" value="1"/>
</dbReference>